<comment type="caution">
    <text evidence="1">The sequence shown here is derived from an EMBL/GenBank/DDBJ whole genome shotgun (WGS) entry which is preliminary data.</text>
</comment>
<gene>
    <name evidence="1" type="ORF">GRI69_09030</name>
</gene>
<evidence type="ECO:0008006" key="3">
    <source>
        <dbReference type="Google" id="ProtNLM"/>
    </source>
</evidence>
<organism evidence="1 2">
    <name type="scientific">Qipengyuania vulgaris</name>
    <dbReference type="NCBI Taxonomy" id="291985"/>
    <lineage>
        <taxon>Bacteria</taxon>
        <taxon>Pseudomonadati</taxon>
        <taxon>Pseudomonadota</taxon>
        <taxon>Alphaproteobacteria</taxon>
        <taxon>Sphingomonadales</taxon>
        <taxon>Erythrobacteraceae</taxon>
        <taxon>Qipengyuania</taxon>
    </lineage>
</organism>
<evidence type="ECO:0000313" key="1">
    <source>
        <dbReference type="EMBL" id="MXO48399.1"/>
    </source>
</evidence>
<name>A0A844XSM4_9SPHN</name>
<dbReference type="OrthoDB" id="7433140at2"/>
<protein>
    <recommendedName>
        <fullName evidence="3">DUF3618 domain-containing protein</fullName>
    </recommendedName>
</protein>
<dbReference type="EMBL" id="WTYC01000004">
    <property type="protein sequence ID" value="MXO48399.1"/>
    <property type="molecule type" value="Genomic_DNA"/>
</dbReference>
<dbReference type="AlphaFoldDB" id="A0A844XSM4"/>
<sequence>MTDRKTRMLEDKYLRDSARALVEADMQHLKTDLSHKSIGARIMDRAKEGAVDLYEEAVDVAEDNKGALAALVAAIVVWFARNPILSIFGLGRETEEDEADEWDLRDELAERFGR</sequence>
<dbReference type="RefSeq" id="WP_160727955.1">
    <property type="nucleotide sequence ID" value="NZ_WTYC01000004.1"/>
</dbReference>
<reference evidence="1 2" key="1">
    <citation type="submission" date="2019-12" db="EMBL/GenBank/DDBJ databases">
        <title>Genomic-based taxomic classification of the family Erythrobacteraceae.</title>
        <authorList>
            <person name="Xu L."/>
        </authorList>
    </citation>
    <scope>NUCLEOTIDE SEQUENCE [LARGE SCALE GENOMIC DNA]</scope>
    <source>
        <strain evidence="1 2">DSM 17792</strain>
    </source>
</reference>
<proteinExistence type="predicted"/>
<keyword evidence="2" id="KW-1185">Reference proteome</keyword>
<evidence type="ECO:0000313" key="2">
    <source>
        <dbReference type="Proteomes" id="UP000448199"/>
    </source>
</evidence>
<dbReference type="Proteomes" id="UP000448199">
    <property type="component" value="Unassembled WGS sequence"/>
</dbReference>
<accession>A0A844XSM4</accession>